<feature type="compositionally biased region" description="Basic and acidic residues" evidence="1">
    <location>
        <begin position="25"/>
        <end position="60"/>
    </location>
</feature>
<gene>
    <name evidence="2" type="ORF">METZ01_LOCUS105828</name>
</gene>
<proteinExistence type="predicted"/>
<reference evidence="2" key="1">
    <citation type="submission" date="2018-05" db="EMBL/GenBank/DDBJ databases">
        <authorList>
            <person name="Lanie J.A."/>
            <person name="Ng W.-L."/>
            <person name="Kazmierczak K.M."/>
            <person name="Andrzejewski T.M."/>
            <person name="Davidsen T.M."/>
            <person name="Wayne K.J."/>
            <person name="Tettelin H."/>
            <person name="Glass J.I."/>
            <person name="Rusch D."/>
            <person name="Podicherti R."/>
            <person name="Tsui H.-C.T."/>
            <person name="Winkler M.E."/>
        </authorList>
    </citation>
    <scope>NUCLEOTIDE SEQUENCE</scope>
</reference>
<evidence type="ECO:0000313" key="2">
    <source>
        <dbReference type="EMBL" id="SVA52974.1"/>
    </source>
</evidence>
<organism evidence="2">
    <name type="scientific">marine metagenome</name>
    <dbReference type="NCBI Taxonomy" id="408172"/>
    <lineage>
        <taxon>unclassified sequences</taxon>
        <taxon>metagenomes</taxon>
        <taxon>ecological metagenomes</taxon>
    </lineage>
</organism>
<evidence type="ECO:0000256" key="1">
    <source>
        <dbReference type="SAM" id="MobiDB-lite"/>
    </source>
</evidence>
<feature type="region of interest" description="Disordered" evidence="1">
    <location>
        <begin position="20"/>
        <end position="193"/>
    </location>
</feature>
<feature type="compositionally biased region" description="Low complexity" evidence="1">
    <location>
        <begin position="151"/>
        <end position="176"/>
    </location>
</feature>
<dbReference type="EMBL" id="UINC01012085">
    <property type="protein sequence ID" value="SVA52974.1"/>
    <property type="molecule type" value="Genomic_DNA"/>
</dbReference>
<protein>
    <submittedName>
        <fullName evidence="2">Uncharacterized protein</fullName>
    </submittedName>
</protein>
<dbReference type="AlphaFoldDB" id="A0A381WKD8"/>
<name>A0A381WKD8_9ZZZZ</name>
<sequence>MSKIISRMLVLGLLVSFVQAQQPPRDIDKAGNKATDVKSEAKDQNKAQDKDNKAAGDHDMNALQGARLQDLEGDAQSGAATQGSAKGKGGVSKGSPNMAPSARVSGDRQLAGTQNTSASASGKKARKGALGRFFSRLTGGGAEKVDGGKSGAAQPAGDGQAQPSGGQGQQPQGQQPKGDKGAPAPKQQDDGGP</sequence>
<accession>A0A381WKD8</accession>